<comment type="function">
    <text evidence="3 17">Nitrate reductase is a key enzyme involved in the first step of nitrate assimilation in plants, fungi and bacteria.</text>
</comment>
<evidence type="ECO:0000256" key="19">
    <source>
        <dbReference type="SAM" id="MobiDB-lite"/>
    </source>
</evidence>
<accession>A0A423XK52</accession>
<evidence type="ECO:0000256" key="12">
    <source>
        <dbReference type="ARBA" id="ARBA00023002"/>
    </source>
</evidence>
<evidence type="ECO:0000256" key="13">
    <source>
        <dbReference type="ARBA" id="ARBA00023004"/>
    </source>
</evidence>
<dbReference type="InParanoid" id="A0A423XK52"/>
<dbReference type="Pfam" id="PF00175">
    <property type="entry name" value="NAD_binding_1"/>
    <property type="match status" value="1"/>
</dbReference>
<comment type="subunit">
    <text evidence="5">Homodimer.</text>
</comment>
<comment type="caution">
    <text evidence="22">The sequence shown here is derived from an EMBL/GenBank/DDBJ whole genome shotgun (WGS) entry which is preliminary data.</text>
</comment>
<feature type="domain" description="FAD-binding FR-type" evidence="21">
    <location>
        <begin position="659"/>
        <end position="774"/>
    </location>
</feature>
<dbReference type="Gene3D" id="2.60.40.650">
    <property type="match status" value="1"/>
</dbReference>
<dbReference type="Pfam" id="PF03404">
    <property type="entry name" value="Mo-co_dimer"/>
    <property type="match status" value="1"/>
</dbReference>
<dbReference type="PANTHER" id="PTHR19372">
    <property type="entry name" value="SULFITE REDUCTASE"/>
    <property type="match status" value="1"/>
</dbReference>
<dbReference type="CDD" id="cd06183">
    <property type="entry name" value="cyt_b5_reduct_like"/>
    <property type="match status" value="1"/>
</dbReference>
<dbReference type="InterPro" id="IPR005066">
    <property type="entry name" value="MoCF_OxRdtse_dimer"/>
</dbReference>
<dbReference type="InterPro" id="IPR008333">
    <property type="entry name" value="Cbr1-like_FAD-bd_dom"/>
</dbReference>
<dbReference type="InterPro" id="IPR017938">
    <property type="entry name" value="Riboflavin_synthase-like_b-brl"/>
</dbReference>
<dbReference type="InterPro" id="IPR008335">
    <property type="entry name" value="Mopterin_OxRdtase_euk"/>
</dbReference>
<dbReference type="GO" id="GO:0042128">
    <property type="term" value="P:nitrate assimilation"/>
    <property type="evidence" value="ECO:0007669"/>
    <property type="project" value="UniProtKB-KW"/>
</dbReference>
<keyword evidence="14 17" id="KW-0534">Nitrate assimilation</keyword>
<evidence type="ECO:0000256" key="9">
    <source>
        <dbReference type="ARBA" id="ARBA00022723"/>
    </source>
</evidence>
<keyword evidence="23" id="KW-1185">Reference proteome</keyword>
<evidence type="ECO:0000256" key="8">
    <source>
        <dbReference type="ARBA" id="ARBA00022630"/>
    </source>
</evidence>
<keyword evidence="13" id="KW-0408">Iron</keyword>
<evidence type="ECO:0000256" key="3">
    <source>
        <dbReference type="ARBA" id="ARBA00003838"/>
    </source>
</evidence>
<dbReference type="GO" id="GO:0050464">
    <property type="term" value="F:nitrate reductase (NADPH) activity"/>
    <property type="evidence" value="ECO:0007669"/>
    <property type="project" value="UniProtKB-EC"/>
</dbReference>
<dbReference type="SUPFAM" id="SSF81296">
    <property type="entry name" value="E set domains"/>
    <property type="match status" value="1"/>
</dbReference>
<dbReference type="PROSITE" id="PS50255">
    <property type="entry name" value="CYTOCHROME_B5_2"/>
    <property type="match status" value="1"/>
</dbReference>
<feature type="domain" description="Cytochrome b5 heme-binding" evidence="20">
    <location>
        <begin position="553"/>
        <end position="628"/>
    </location>
</feature>
<dbReference type="GO" id="GO:0008482">
    <property type="term" value="F:sulfite oxidase activity"/>
    <property type="evidence" value="ECO:0007669"/>
    <property type="project" value="TreeGrafter"/>
</dbReference>
<dbReference type="SMART" id="SM01117">
    <property type="entry name" value="Cyt-b5"/>
    <property type="match status" value="1"/>
</dbReference>
<dbReference type="EMBL" id="LKEB01000004">
    <property type="protein sequence ID" value="ROW16807.1"/>
    <property type="molecule type" value="Genomic_DNA"/>
</dbReference>
<dbReference type="InterPro" id="IPR012137">
    <property type="entry name" value="Nitr_rd_NADH"/>
</dbReference>
<dbReference type="InterPro" id="IPR014756">
    <property type="entry name" value="Ig_E-set"/>
</dbReference>
<feature type="compositionally biased region" description="Basic and acidic residues" evidence="19">
    <location>
        <begin position="63"/>
        <end position="76"/>
    </location>
</feature>
<keyword evidence="8" id="KW-0285">Flavoprotein</keyword>
<organism evidence="22 23">
    <name type="scientific">Cytospora leucostoma</name>
    <dbReference type="NCBI Taxonomy" id="1230097"/>
    <lineage>
        <taxon>Eukaryota</taxon>
        <taxon>Fungi</taxon>
        <taxon>Dikarya</taxon>
        <taxon>Ascomycota</taxon>
        <taxon>Pezizomycotina</taxon>
        <taxon>Sordariomycetes</taxon>
        <taxon>Sordariomycetidae</taxon>
        <taxon>Diaporthales</taxon>
        <taxon>Cytosporaceae</taxon>
        <taxon>Cytospora</taxon>
    </lineage>
</organism>
<dbReference type="PRINTS" id="PR00363">
    <property type="entry name" value="CYTOCHROMEB5"/>
</dbReference>
<comment type="cofactor">
    <cofactor evidence="2">
        <name>FAD</name>
        <dbReference type="ChEBI" id="CHEBI:57692"/>
    </cofactor>
</comment>
<dbReference type="Pfam" id="PF00174">
    <property type="entry name" value="Oxidored_molyb"/>
    <property type="match status" value="1"/>
</dbReference>
<evidence type="ECO:0000256" key="17">
    <source>
        <dbReference type="PIRNR" id="PIRNR000233"/>
    </source>
</evidence>
<dbReference type="GO" id="GO:0020037">
    <property type="term" value="F:heme binding"/>
    <property type="evidence" value="ECO:0007669"/>
    <property type="project" value="InterPro"/>
</dbReference>
<keyword evidence="10" id="KW-0274">FAD</keyword>
<gene>
    <name evidence="22" type="ORF">VPNG_01739</name>
</gene>
<dbReference type="PRINTS" id="PR00407">
    <property type="entry name" value="EUMOPTERIN"/>
</dbReference>
<dbReference type="SUPFAM" id="SSF63380">
    <property type="entry name" value="Riboflavin synthase domain-like"/>
    <property type="match status" value="1"/>
</dbReference>
<dbReference type="OrthoDB" id="432685at2759"/>
<keyword evidence="12" id="KW-0560">Oxidoreductase</keyword>
<evidence type="ECO:0000313" key="22">
    <source>
        <dbReference type="EMBL" id="ROW16807.1"/>
    </source>
</evidence>
<dbReference type="InterPro" id="IPR001709">
    <property type="entry name" value="Flavoprot_Pyr_Nucl_cyt_Rdtase"/>
</dbReference>
<name>A0A423XK52_9PEZI</name>
<keyword evidence="11" id="KW-0521">NADP</keyword>
<dbReference type="PANTHER" id="PTHR19372:SF7">
    <property type="entry name" value="SULFITE OXIDASE, MITOCHONDRIAL"/>
    <property type="match status" value="1"/>
</dbReference>
<dbReference type="GO" id="GO:0043546">
    <property type="term" value="F:molybdopterin cofactor binding"/>
    <property type="evidence" value="ECO:0007669"/>
    <property type="project" value="TreeGrafter"/>
</dbReference>
<dbReference type="PRINTS" id="PR00371">
    <property type="entry name" value="FPNCR"/>
</dbReference>
<keyword evidence="15" id="KW-1015">Disulfide bond</keyword>
<keyword evidence="6 18" id="KW-0500">Molybdenum</keyword>
<dbReference type="InterPro" id="IPR000572">
    <property type="entry name" value="OxRdtase_Mopterin-bd_dom"/>
</dbReference>
<dbReference type="Proteomes" id="UP000285146">
    <property type="component" value="Unassembled WGS sequence"/>
</dbReference>
<comment type="cofactor">
    <cofactor evidence="1">
        <name>heme</name>
        <dbReference type="ChEBI" id="CHEBI:30413"/>
    </cofactor>
</comment>
<evidence type="ECO:0000259" key="21">
    <source>
        <dbReference type="PROSITE" id="PS51384"/>
    </source>
</evidence>
<dbReference type="Gene3D" id="3.40.50.80">
    <property type="entry name" value="Nucleotide-binding domain of ferredoxin-NADP reductase (FNR) module"/>
    <property type="match status" value="1"/>
</dbReference>
<evidence type="ECO:0000256" key="1">
    <source>
        <dbReference type="ARBA" id="ARBA00001971"/>
    </source>
</evidence>
<feature type="compositionally biased region" description="Pro residues" evidence="19">
    <location>
        <begin position="46"/>
        <end position="55"/>
    </location>
</feature>
<comment type="cofactor">
    <cofactor evidence="18">
        <name>Mo-molybdopterin</name>
        <dbReference type="ChEBI" id="CHEBI:71302"/>
    </cofactor>
    <text evidence="18">Binds 1 Mo-molybdopterin (Mo-MPT) cofactor per subunit.</text>
</comment>
<dbReference type="PROSITE" id="PS51384">
    <property type="entry name" value="FAD_FR"/>
    <property type="match status" value="1"/>
</dbReference>
<reference evidence="22 23" key="1">
    <citation type="submission" date="2015-09" db="EMBL/GenBank/DDBJ databases">
        <title>Host preference determinants of Valsa canker pathogens revealed by comparative genomics.</title>
        <authorList>
            <person name="Yin Z."/>
            <person name="Huang L."/>
        </authorList>
    </citation>
    <scope>NUCLEOTIDE SEQUENCE [LARGE SCALE GENOMIC DNA]</scope>
    <source>
        <strain evidence="22 23">SXYLt</strain>
    </source>
</reference>
<evidence type="ECO:0000256" key="11">
    <source>
        <dbReference type="ARBA" id="ARBA00022857"/>
    </source>
</evidence>
<evidence type="ECO:0000256" key="2">
    <source>
        <dbReference type="ARBA" id="ARBA00001974"/>
    </source>
</evidence>
<dbReference type="Gene3D" id="3.10.120.10">
    <property type="entry name" value="Cytochrome b5-like heme/steroid binding domain"/>
    <property type="match status" value="1"/>
</dbReference>
<keyword evidence="7" id="KW-0349">Heme</keyword>
<dbReference type="SUPFAM" id="SSF56524">
    <property type="entry name" value="Oxidoreductase molybdopterin-binding domain"/>
    <property type="match status" value="1"/>
</dbReference>
<evidence type="ECO:0000256" key="4">
    <source>
        <dbReference type="ARBA" id="ARBA00006253"/>
    </source>
</evidence>
<dbReference type="Pfam" id="PF00970">
    <property type="entry name" value="FAD_binding_6"/>
    <property type="match status" value="1"/>
</dbReference>
<dbReference type="InterPro" id="IPR018506">
    <property type="entry name" value="Cyt_B5_heme-BS"/>
</dbReference>
<evidence type="ECO:0000256" key="7">
    <source>
        <dbReference type="ARBA" id="ARBA00022617"/>
    </source>
</evidence>
<protein>
    <recommendedName>
        <fullName evidence="17">Nitrate reductase</fullName>
    </recommendedName>
</protein>
<dbReference type="FunFam" id="3.90.420.10:FF:000005">
    <property type="entry name" value="Nitrate reductase"/>
    <property type="match status" value="1"/>
</dbReference>
<dbReference type="GO" id="GO:0006790">
    <property type="term" value="P:sulfur compound metabolic process"/>
    <property type="evidence" value="ECO:0007669"/>
    <property type="project" value="TreeGrafter"/>
</dbReference>
<sequence>MAPIAVDIPPAGQHQHFQKQGPNEADLYKVGGESTNPPEETNHQPPEYPLPPPARPSQSVLPEDLKTPDSHVPRDPRLIRLTGVHPFNVEPPLTALWEEGFITTKDLHFVRNHGAVPVVHDDEVLDWAFSVEGLVEQPFTTTLRELLAEHQQATYPVTLVCAGNRRKEQNVVRKTRGFSWGPAGLSTALWTGVPLHELLSRARPIARGAGAGAGRARYVCFEGADALPNGRYGTSIKLGWAMDPVRGVLVAHRMNGEPLPPDHGKPLRVIIPGQIGGRSVKWLKRIVVTAAPSDSWYHIYDNRVLPTAIGPEESGDVPETWRDERYAIYDLNTNSAIARPAHGERVVVGGGGEGAAESYKVQGYAYAGGGKRVTRVEITLDRGKTWRLADVRYPEDDYRRAAEGETLFGGTLDVGWRETCFCWCFWSLDIPLRDLIADDEKTCTGDVMVRAMDDSMMVQPREMYWSVLGMMNNPWFRVVVHREVDGGGNTALRFEHPTQPTFGSAGWMERVKKEGGDLANGFWGEKEPGGGADTAETNGRPEEKIVMTSKHVDRQISSDEVKAHESEAEPWFVLDGQVYDGTKFLDDHPGGGASIMAAAGQDVTEEFLAIHSENAKAMMPFYHIGTLDAASKKLLESEPEAAAPSTGESKQRPTFLSPKAWHKAALTRRTQVNSDTKLFSFATDHSSQALGLPVGQHVMVRLRDPATREAVIRAYTPLSDPDPDAVRGRVDLLVKVYPPTGDFPRGGVMTRALSSLPLGHWVEFKGPVGKFVYLGRGRCRLGGRERSFRRFVMICAGSGITPIFAVLRAVLKDPGDETRCVVLDGNRTEEDILCREELQALIEGKGARVRLLHTLSRPGGEWAGGKGRMDGRLLESEVGPPGEARDGLVMVCGPEAMEEGVRVNLARMGWREEDMLFF</sequence>
<dbReference type="GO" id="GO:0030151">
    <property type="term" value="F:molybdenum ion binding"/>
    <property type="evidence" value="ECO:0007669"/>
    <property type="project" value="InterPro"/>
</dbReference>
<dbReference type="PIRSF" id="PIRSF000233">
    <property type="entry name" value="Nitr_rd_NADH"/>
    <property type="match status" value="1"/>
</dbReference>
<evidence type="ECO:0000256" key="6">
    <source>
        <dbReference type="ARBA" id="ARBA00022505"/>
    </source>
</evidence>
<dbReference type="InterPro" id="IPR001433">
    <property type="entry name" value="OxRdtase_FAD/NAD-bd"/>
</dbReference>
<dbReference type="PRINTS" id="PR00406">
    <property type="entry name" value="CYTB5RDTASE"/>
</dbReference>
<dbReference type="SUPFAM" id="SSF52343">
    <property type="entry name" value="Ferredoxin reductase-like, C-terminal NADP-linked domain"/>
    <property type="match status" value="1"/>
</dbReference>
<keyword evidence="9 18" id="KW-0479">Metal-binding</keyword>
<evidence type="ECO:0000256" key="18">
    <source>
        <dbReference type="PIRSR" id="PIRSR000233-1"/>
    </source>
</evidence>
<dbReference type="InterPro" id="IPR039261">
    <property type="entry name" value="FNR_nucleotide-bd"/>
</dbReference>
<dbReference type="Pfam" id="PF00173">
    <property type="entry name" value="Cyt-b5"/>
    <property type="match status" value="1"/>
</dbReference>
<dbReference type="GO" id="GO:0006809">
    <property type="term" value="P:nitric oxide biosynthetic process"/>
    <property type="evidence" value="ECO:0007669"/>
    <property type="project" value="InterPro"/>
</dbReference>
<dbReference type="STRING" id="1230097.A0A423XK52"/>
<dbReference type="SUPFAM" id="SSF55856">
    <property type="entry name" value="Cytochrome b5-like heme/steroid binding domain"/>
    <property type="match status" value="1"/>
</dbReference>
<evidence type="ECO:0000313" key="23">
    <source>
        <dbReference type="Proteomes" id="UP000285146"/>
    </source>
</evidence>
<feature type="region of interest" description="Disordered" evidence="19">
    <location>
        <begin position="1"/>
        <end position="76"/>
    </location>
</feature>
<evidence type="ECO:0000256" key="15">
    <source>
        <dbReference type="ARBA" id="ARBA00023157"/>
    </source>
</evidence>
<dbReference type="InterPro" id="IPR036374">
    <property type="entry name" value="OxRdtase_Mopterin-bd_sf"/>
</dbReference>
<dbReference type="PROSITE" id="PS00191">
    <property type="entry name" value="CYTOCHROME_B5_1"/>
    <property type="match status" value="1"/>
</dbReference>
<evidence type="ECO:0000256" key="14">
    <source>
        <dbReference type="ARBA" id="ARBA00023063"/>
    </source>
</evidence>
<evidence type="ECO:0000256" key="10">
    <source>
        <dbReference type="ARBA" id="ARBA00022827"/>
    </source>
</evidence>
<dbReference type="InterPro" id="IPR036400">
    <property type="entry name" value="Cyt_B5-like_heme/steroid_sf"/>
</dbReference>
<dbReference type="Gene3D" id="2.40.30.10">
    <property type="entry name" value="Translation factors"/>
    <property type="match status" value="1"/>
</dbReference>
<comment type="catalytic activity">
    <reaction evidence="16">
        <text>nitrite + NADP(+) + H2O = nitrate + NADPH + H(+)</text>
        <dbReference type="Rhea" id="RHEA:19061"/>
        <dbReference type="ChEBI" id="CHEBI:15377"/>
        <dbReference type="ChEBI" id="CHEBI:15378"/>
        <dbReference type="ChEBI" id="CHEBI:16301"/>
        <dbReference type="ChEBI" id="CHEBI:17632"/>
        <dbReference type="ChEBI" id="CHEBI:57783"/>
        <dbReference type="ChEBI" id="CHEBI:58349"/>
        <dbReference type="EC" id="1.7.1.3"/>
    </reaction>
</comment>
<dbReference type="Gene3D" id="3.90.420.10">
    <property type="entry name" value="Oxidoreductase, molybdopterin-binding domain"/>
    <property type="match status" value="1"/>
</dbReference>
<dbReference type="InterPro" id="IPR001199">
    <property type="entry name" value="Cyt_B5-like_heme/steroid-bd"/>
</dbReference>
<evidence type="ECO:0000256" key="5">
    <source>
        <dbReference type="ARBA" id="ARBA00011738"/>
    </source>
</evidence>
<evidence type="ECO:0000259" key="20">
    <source>
        <dbReference type="PROSITE" id="PS50255"/>
    </source>
</evidence>
<feature type="binding site" evidence="18">
    <location>
        <position position="161"/>
    </location>
    <ligand>
        <name>Mo-molybdopterin</name>
        <dbReference type="ChEBI" id="CHEBI:71302"/>
    </ligand>
    <ligandPart>
        <name>Mo</name>
        <dbReference type="ChEBI" id="CHEBI:28685"/>
    </ligandPart>
</feature>
<dbReference type="AlphaFoldDB" id="A0A423XK52"/>
<dbReference type="InterPro" id="IPR017927">
    <property type="entry name" value="FAD-bd_FR_type"/>
</dbReference>
<evidence type="ECO:0000256" key="16">
    <source>
        <dbReference type="ARBA" id="ARBA00049155"/>
    </source>
</evidence>
<proteinExistence type="inferred from homology"/>
<comment type="similarity">
    <text evidence="4 17">Belongs to the nitrate reductase family.</text>
</comment>